<feature type="transmembrane region" description="Helical" evidence="1">
    <location>
        <begin position="42"/>
        <end position="60"/>
    </location>
</feature>
<evidence type="ECO:0000313" key="5">
    <source>
        <dbReference type="Proteomes" id="UP000239237"/>
    </source>
</evidence>
<proteinExistence type="predicted"/>
<sequence length="184" mass="21386">MKKGIKQGPKRPQDKQYGLEVAIEKNRTEMSLKSMQFNRFMLIRYATAFFLFVNLYWAIIMWQTPVALIPISLMLIASLAIIEQIKLFGHHTNQLTYSKVFFRSQLIVNIILMVSIPTSLFTFFYQFIQNTGSNRLVVLILLLLSSSILLIVNKRLGLIATNHDKYYARLTAYQSVLKNNKEMK</sequence>
<feature type="transmembrane region" description="Helical" evidence="1">
    <location>
        <begin position="66"/>
        <end position="85"/>
    </location>
</feature>
<evidence type="ECO:0008006" key="6">
    <source>
        <dbReference type="Google" id="ProtNLM"/>
    </source>
</evidence>
<keyword evidence="5" id="KW-1185">Reference proteome</keyword>
<reference evidence="3 4" key="2">
    <citation type="submission" date="2018-02" db="EMBL/GenBank/DDBJ databases">
        <authorList>
            <person name="Cohen D.B."/>
            <person name="Kent A.D."/>
        </authorList>
    </citation>
    <scope>NUCLEOTIDE SEQUENCE [LARGE SCALE GENOMIC DNA]</scope>
    <source>
        <strain evidence="3 4">CECT 9216</strain>
    </source>
</reference>
<dbReference type="Proteomes" id="UP000237923">
    <property type="component" value="Unassembled WGS sequence"/>
</dbReference>
<organism evidence="3 4">
    <name type="scientific">Leuconostoc suionicum</name>
    <dbReference type="NCBI Taxonomy" id="1511761"/>
    <lineage>
        <taxon>Bacteria</taxon>
        <taxon>Bacillati</taxon>
        <taxon>Bacillota</taxon>
        <taxon>Bacilli</taxon>
        <taxon>Lactobacillales</taxon>
        <taxon>Lactobacillaceae</taxon>
        <taxon>Leuconostoc</taxon>
    </lineage>
</organism>
<dbReference type="Proteomes" id="UP000239237">
    <property type="component" value="Unassembled WGS sequence"/>
</dbReference>
<gene>
    <name evidence="2" type="ORF">LES8486_00595</name>
    <name evidence="3" type="ORF">LES9216_00742</name>
</gene>
<keyword evidence="1" id="KW-0812">Transmembrane</keyword>
<feature type="transmembrane region" description="Helical" evidence="1">
    <location>
        <begin position="134"/>
        <end position="152"/>
    </location>
</feature>
<dbReference type="GeneID" id="99674043"/>
<name>A0A2N9K8D3_9LACO</name>
<protein>
    <recommendedName>
        <fullName evidence="6">Sugar transporter</fullName>
    </recommendedName>
</protein>
<dbReference type="EMBL" id="OKQU01000001">
    <property type="protein sequence ID" value="SPE06848.1"/>
    <property type="molecule type" value="Genomic_DNA"/>
</dbReference>
<evidence type="ECO:0000313" key="4">
    <source>
        <dbReference type="Proteomes" id="UP000237923"/>
    </source>
</evidence>
<evidence type="ECO:0000313" key="2">
    <source>
        <dbReference type="EMBL" id="SPD91611.1"/>
    </source>
</evidence>
<keyword evidence="1" id="KW-0472">Membrane</keyword>
<evidence type="ECO:0000256" key="1">
    <source>
        <dbReference type="SAM" id="Phobius"/>
    </source>
</evidence>
<accession>A0A2N9K8D3</accession>
<feature type="transmembrane region" description="Helical" evidence="1">
    <location>
        <begin position="106"/>
        <end position="128"/>
    </location>
</feature>
<keyword evidence="1" id="KW-1133">Transmembrane helix</keyword>
<evidence type="ECO:0000313" key="3">
    <source>
        <dbReference type="EMBL" id="SPE06848.1"/>
    </source>
</evidence>
<dbReference type="EMBL" id="OKQR01000001">
    <property type="protein sequence ID" value="SPD91611.1"/>
    <property type="molecule type" value="Genomic_DNA"/>
</dbReference>
<reference evidence="2 5" key="1">
    <citation type="submission" date="2018-02" db="EMBL/GenBank/DDBJ databases">
        <authorList>
            <person name="Rodrigo-Torres L."/>
            <person name="Arahal R. D."/>
            <person name="Lucena T."/>
        </authorList>
    </citation>
    <scope>NUCLEOTIDE SEQUENCE [LARGE SCALE GENOMIC DNA]</scope>
    <source>
        <strain evidence="2 5">CECT 8486</strain>
    </source>
</reference>
<dbReference type="AlphaFoldDB" id="A0A2N9K8D3"/>
<dbReference type="RefSeq" id="WP_081371165.1">
    <property type="nucleotide sequence ID" value="NZ_AP017935.1"/>
</dbReference>